<gene>
    <name evidence="1" type="ordered locus">Cpin_4517</name>
</gene>
<dbReference type="EMBL" id="CP001699">
    <property type="protein sequence ID" value="ACU61959.1"/>
    <property type="molecule type" value="Genomic_DNA"/>
</dbReference>
<name>A0A979G6U6_CHIPD</name>
<reference evidence="1 2" key="2">
    <citation type="journal article" date="2010" name="Stand. Genomic Sci.">
        <title>Complete genome sequence of Chitinophaga pinensis type strain (UQM 2034).</title>
        <authorList>
            <person name="Glavina Del Rio T."/>
            <person name="Abt B."/>
            <person name="Spring S."/>
            <person name="Lapidus A."/>
            <person name="Nolan M."/>
            <person name="Tice H."/>
            <person name="Copeland A."/>
            <person name="Cheng J.F."/>
            <person name="Chen F."/>
            <person name="Bruce D."/>
            <person name="Goodwin L."/>
            <person name="Pitluck S."/>
            <person name="Ivanova N."/>
            <person name="Mavromatis K."/>
            <person name="Mikhailova N."/>
            <person name="Pati A."/>
            <person name="Chen A."/>
            <person name="Palaniappan K."/>
            <person name="Land M."/>
            <person name="Hauser L."/>
            <person name="Chang Y.J."/>
            <person name="Jeffries C.D."/>
            <person name="Chain P."/>
            <person name="Saunders E."/>
            <person name="Detter J.C."/>
            <person name="Brettin T."/>
            <person name="Rohde M."/>
            <person name="Goker M."/>
            <person name="Bristow J."/>
            <person name="Eisen J.A."/>
            <person name="Markowitz V."/>
            <person name="Hugenholtz P."/>
            <person name="Kyrpides N.C."/>
            <person name="Klenk H.P."/>
            <person name="Lucas S."/>
        </authorList>
    </citation>
    <scope>NUCLEOTIDE SEQUENCE [LARGE SCALE GENOMIC DNA]</scope>
    <source>
        <strain evidence="2">ATCC 43595 / DSM 2588 / LMG 13176 / NBRC 15968 / NCIMB 11800 / UQM 2034</strain>
    </source>
</reference>
<accession>A0A979G6U6</accession>
<organism evidence="1 2">
    <name type="scientific">Chitinophaga pinensis (strain ATCC 43595 / DSM 2588 / LMG 13176 / NBRC 15968 / NCIMB 11800 / UQM 2034)</name>
    <dbReference type="NCBI Taxonomy" id="485918"/>
    <lineage>
        <taxon>Bacteria</taxon>
        <taxon>Pseudomonadati</taxon>
        <taxon>Bacteroidota</taxon>
        <taxon>Chitinophagia</taxon>
        <taxon>Chitinophagales</taxon>
        <taxon>Chitinophagaceae</taxon>
        <taxon>Chitinophaga</taxon>
    </lineage>
</organism>
<dbReference type="AlphaFoldDB" id="A0A979G6U6"/>
<dbReference type="SUPFAM" id="SSF52490">
    <property type="entry name" value="Tubulin nucleotide-binding domain-like"/>
    <property type="match status" value="1"/>
</dbReference>
<dbReference type="InterPro" id="IPR036525">
    <property type="entry name" value="Tubulin/FtsZ_GTPase_sf"/>
</dbReference>
<reference evidence="2" key="1">
    <citation type="submission" date="2009-08" db="EMBL/GenBank/DDBJ databases">
        <title>The complete genome of Chitinophaga pinensis DSM 2588.</title>
        <authorList>
            <consortium name="US DOE Joint Genome Institute (JGI-PGF)"/>
            <person name="Lucas S."/>
            <person name="Copeland A."/>
            <person name="Lapidus A."/>
            <person name="Glavina del Rio T."/>
            <person name="Dalin E."/>
            <person name="Tice H."/>
            <person name="Bruce D."/>
            <person name="Goodwin L."/>
            <person name="Pitluck S."/>
            <person name="Kyrpides N."/>
            <person name="Mavromatis K."/>
            <person name="Ivanova N."/>
            <person name="Mikhailova N."/>
            <person name="Sims D."/>
            <person name="Meinche L."/>
            <person name="Brettin T."/>
            <person name="Detter J.C."/>
            <person name="Han C."/>
            <person name="Larimer F."/>
            <person name="Land M."/>
            <person name="Hauser L."/>
            <person name="Markowitz V."/>
            <person name="Cheng J.-F."/>
            <person name="Hugenholtz P."/>
            <person name="Woyke T."/>
            <person name="Wu D."/>
            <person name="Spring S."/>
            <person name="Klenk H.-P."/>
            <person name="Eisen J.A."/>
        </authorList>
    </citation>
    <scope>NUCLEOTIDE SEQUENCE [LARGE SCALE GENOMIC DNA]</scope>
    <source>
        <strain evidence="2">ATCC 43595 / DSM 2588 / LMG 13176 / NBRC 15968 / NCIMB 11800 / UQM 2034</strain>
    </source>
</reference>
<dbReference type="RefSeq" id="WP_012792127.1">
    <property type="nucleotide sequence ID" value="NC_013132.1"/>
</dbReference>
<evidence type="ECO:0000313" key="1">
    <source>
        <dbReference type="EMBL" id="ACU61959.1"/>
    </source>
</evidence>
<protein>
    <submittedName>
        <fullName evidence="1">Uncharacterized protein</fullName>
    </submittedName>
</protein>
<dbReference type="KEGG" id="cpi:Cpin_4517"/>
<evidence type="ECO:0000313" key="2">
    <source>
        <dbReference type="Proteomes" id="UP000002215"/>
    </source>
</evidence>
<proteinExistence type="predicted"/>
<sequence length="504" mass="57926">MTRNIFVFGVGGTGARVLRSLTMLLASGVKLNNTNKIIPIIIDVDAKNADTSRTLKALESYKLIRTKGYGDREDTREGFFNANLNTLSSIKPESGTTERLEDSFQLQFDNLETSFIKYIDPDEELVGDINMDFLEALYDNTPAGHPDYSHTELNLRLDMGFKGNPNIGCVVFNNLASTKEFKFVMKSIGEHDRIFIISSIFGGTGSSGFPQLVRLLQEEERLRNNVFGALTVMPYYKVSDDKKSAINSDRFDSKTEAALTYYSKYLKGKINCFYQLWDHPLKQYENKEGGEEQKNNAHLLELLGATAIVDFVNRSDDSFNARDKTEYYDFGIKQEDQVIDVRHFFDKTRSTIMEPLTLFTYAKKLFLEVIPRFSNESFYKELELGTRMKNDIFFQHLNTFFREHYMSWLKEMMDNERKFQPFNVGEDLDFNSMVRGKPIEVVKILGIVKNGGITESFLKTKFGVIEDELKKSIPDTEKEKRFLKLMNRVAAECFSKLESLPSMN</sequence>
<dbReference type="OrthoDB" id="844533at2"/>
<dbReference type="Proteomes" id="UP000002215">
    <property type="component" value="Chromosome"/>
</dbReference>
<dbReference type="Gene3D" id="3.40.50.1440">
    <property type="entry name" value="Tubulin/FtsZ, GTPase domain"/>
    <property type="match status" value="1"/>
</dbReference>